<dbReference type="Proteomes" id="UP000618460">
    <property type="component" value="Unassembled WGS sequence"/>
</dbReference>
<organism evidence="3 4">
    <name type="scientific">Paraliobacillus quinghaiensis</name>
    <dbReference type="NCBI Taxonomy" id="470815"/>
    <lineage>
        <taxon>Bacteria</taxon>
        <taxon>Bacillati</taxon>
        <taxon>Bacillota</taxon>
        <taxon>Bacilli</taxon>
        <taxon>Bacillales</taxon>
        <taxon>Bacillaceae</taxon>
        <taxon>Paraliobacillus</taxon>
    </lineage>
</organism>
<evidence type="ECO:0000313" key="3">
    <source>
        <dbReference type="EMBL" id="GGM40243.1"/>
    </source>
</evidence>
<accession>A0A917WWT7</accession>
<feature type="region of interest" description="Disordered" evidence="1">
    <location>
        <begin position="51"/>
        <end position="81"/>
    </location>
</feature>
<dbReference type="RefSeq" id="WP_117156552.1">
    <property type="nucleotide sequence ID" value="NZ_BMLG01000022.1"/>
</dbReference>
<evidence type="ECO:0000313" key="4">
    <source>
        <dbReference type="Proteomes" id="UP000618460"/>
    </source>
</evidence>
<comment type="caution">
    <text evidence="3">The sequence shown here is derived from an EMBL/GenBank/DDBJ whole genome shotgun (WGS) entry which is preliminary data.</text>
</comment>
<evidence type="ECO:0000256" key="1">
    <source>
        <dbReference type="SAM" id="MobiDB-lite"/>
    </source>
</evidence>
<feature type="transmembrane region" description="Helical" evidence="2">
    <location>
        <begin position="25"/>
        <end position="45"/>
    </location>
</feature>
<sequence length="217" mass="24536">MKNPFNNLFSRFNLKTADGKKPTKIGYVLILGLLGLLLLLISTLFQEETSYMEPPSTLPDKEESVETEEETFLQKDSKSSDLEEIETQYEEDLELLLEEISGVSAVEVMVNLDATNKKIYEKNLIVGHQTTEEIDQNGGERNIEDATEEQQVVIVRQGEKEVPLLIQTKKPEVRGVLVVAKGVEHMELKQWVSEAVSRVLDVPAHRISIMPRNNGEE</sequence>
<keyword evidence="2" id="KW-0812">Transmembrane</keyword>
<keyword evidence="4" id="KW-1185">Reference proteome</keyword>
<dbReference type="NCBIfam" id="TIGR02830">
    <property type="entry name" value="spore_III_AG"/>
    <property type="match status" value="1"/>
</dbReference>
<dbReference type="OrthoDB" id="2381602at2"/>
<name>A0A917WWT7_9BACI</name>
<keyword evidence="2" id="KW-0472">Membrane</keyword>
<gene>
    <name evidence="3" type="primary">spoIIIAG</name>
    <name evidence="3" type="ORF">GCM10011351_27930</name>
</gene>
<reference evidence="3" key="1">
    <citation type="journal article" date="2014" name="Int. J. Syst. Evol. Microbiol.">
        <title>Complete genome sequence of Corynebacterium casei LMG S-19264T (=DSM 44701T), isolated from a smear-ripened cheese.</title>
        <authorList>
            <consortium name="US DOE Joint Genome Institute (JGI-PGF)"/>
            <person name="Walter F."/>
            <person name="Albersmeier A."/>
            <person name="Kalinowski J."/>
            <person name="Ruckert C."/>
        </authorList>
    </citation>
    <scope>NUCLEOTIDE SEQUENCE</scope>
    <source>
        <strain evidence="3">CGMCC 1.6333</strain>
    </source>
</reference>
<dbReference type="AlphaFoldDB" id="A0A917WWT7"/>
<dbReference type="InterPro" id="IPR014195">
    <property type="entry name" value="Spore_III_AG"/>
</dbReference>
<keyword evidence="2" id="KW-1133">Transmembrane helix</keyword>
<reference evidence="3" key="2">
    <citation type="submission" date="2020-09" db="EMBL/GenBank/DDBJ databases">
        <authorList>
            <person name="Sun Q."/>
            <person name="Zhou Y."/>
        </authorList>
    </citation>
    <scope>NUCLEOTIDE SEQUENCE</scope>
    <source>
        <strain evidence="3">CGMCC 1.6333</strain>
    </source>
</reference>
<dbReference type="EMBL" id="BMLG01000022">
    <property type="protein sequence ID" value="GGM40243.1"/>
    <property type="molecule type" value="Genomic_DNA"/>
</dbReference>
<proteinExistence type="predicted"/>
<evidence type="ECO:0000256" key="2">
    <source>
        <dbReference type="SAM" id="Phobius"/>
    </source>
</evidence>
<protein>
    <submittedName>
        <fullName evidence="3">Stage III sporulation protein AG</fullName>
    </submittedName>
</protein>
<feature type="compositionally biased region" description="Basic and acidic residues" evidence="1">
    <location>
        <begin position="72"/>
        <end position="81"/>
    </location>
</feature>